<reference evidence="3 4" key="1">
    <citation type="journal article" date="2020" name="J. Appl. Phycol.">
        <title>Morphological changes and genome evolution in Raphidiopsis raciborskii CS-506 after 23 years in culture.</title>
        <authorList>
            <person name="Willis A."/>
            <person name="Bent S.J."/>
            <person name="Jameson I.D."/>
        </authorList>
    </citation>
    <scope>NUCLEOTIDE SEQUENCE [LARGE SCALE GENOMIC DNA]</scope>
    <source>
        <strain evidence="3 4">CS-506_A</strain>
    </source>
</reference>
<feature type="chain" id="PRO_5033025256" description="P pilus assembly/Cpx signaling pathway, periplasmic inhibitor/zinc-resistance associated protein" evidence="2">
    <location>
        <begin position="29"/>
        <end position="165"/>
    </location>
</feature>
<comment type="caution">
    <text evidence="3">The sequence shown here is derived from an EMBL/GenBank/DDBJ whole genome shotgun (WGS) entry which is preliminary data.</text>
</comment>
<organism evidence="3 4">
    <name type="scientific">Cylindrospermopsis raciborskii CS-506_A</name>
    <dbReference type="NCBI Taxonomy" id="2585140"/>
    <lineage>
        <taxon>Bacteria</taxon>
        <taxon>Bacillati</taxon>
        <taxon>Cyanobacteriota</taxon>
        <taxon>Cyanophyceae</taxon>
        <taxon>Nostocales</taxon>
        <taxon>Aphanizomenonaceae</taxon>
        <taxon>Cylindrospermopsis</taxon>
    </lineage>
</organism>
<keyword evidence="2" id="KW-0732">Signal</keyword>
<evidence type="ECO:0008006" key="5">
    <source>
        <dbReference type="Google" id="ProtNLM"/>
    </source>
</evidence>
<evidence type="ECO:0000256" key="2">
    <source>
        <dbReference type="SAM" id="SignalP"/>
    </source>
</evidence>
<evidence type="ECO:0000256" key="1">
    <source>
        <dbReference type="SAM" id="MobiDB-lite"/>
    </source>
</evidence>
<sequence>MRVNSKKLFSFGLITLLVVGGVSQSAFASERTLLTGTPVNQTREKRNSFQRLNLTSEQQAKIRDIRRDTHSKIEGVLTPEQKIKFQAAVKQRETEYPNPSESKPRYYGRRGQGLSVLRSLGLTKEQKNQIREIRASSRQQIQSVLTPEQRAQWQQFQQRNRRQYR</sequence>
<proteinExistence type="predicted"/>
<evidence type="ECO:0000313" key="4">
    <source>
        <dbReference type="Proteomes" id="UP000538075"/>
    </source>
</evidence>
<feature type="signal peptide" evidence="2">
    <location>
        <begin position="1"/>
        <end position="28"/>
    </location>
</feature>
<protein>
    <recommendedName>
        <fullName evidence="5">P pilus assembly/Cpx signaling pathway, periplasmic inhibitor/zinc-resistance associated protein</fullName>
    </recommendedName>
</protein>
<evidence type="ECO:0000313" key="3">
    <source>
        <dbReference type="EMBL" id="MBA4466556.1"/>
    </source>
</evidence>
<dbReference type="AlphaFoldDB" id="A0A838WLU2"/>
<gene>
    <name evidence="3" type="ORF">FHK98_14070</name>
</gene>
<name>A0A838WLU2_9CYAN</name>
<dbReference type="Proteomes" id="UP000538075">
    <property type="component" value="Unassembled WGS sequence"/>
</dbReference>
<dbReference type="EMBL" id="VDFG01000932">
    <property type="protein sequence ID" value="MBA4466556.1"/>
    <property type="molecule type" value="Genomic_DNA"/>
</dbReference>
<accession>A0A838WLU2</accession>
<feature type="region of interest" description="Disordered" evidence="1">
    <location>
        <begin position="89"/>
        <end position="108"/>
    </location>
</feature>